<feature type="transmembrane region" description="Helical" evidence="1">
    <location>
        <begin position="12"/>
        <end position="33"/>
    </location>
</feature>
<protein>
    <submittedName>
        <fullName evidence="2">Cytochrome c biogenesis protein CcdC</fullName>
    </submittedName>
</protein>
<feature type="transmembrane region" description="Helical" evidence="1">
    <location>
        <begin position="136"/>
        <end position="154"/>
    </location>
</feature>
<organism evidence="2 3">
    <name type="scientific">Planococcus glaciei</name>
    <dbReference type="NCBI Taxonomy" id="459472"/>
    <lineage>
        <taxon>Bacteria</taxon>
        <taxon>Bacillati</taxon>
        <taxon>Bacillota</taxon>
        <taxon>Bacilli</taxon>
        <taxon>Bacillales</taxon>
        <taxon>Caryophanaceae</taxon>
        <taxon>Planococcus</taxon>
    </lineage>
</organism>
<dbReference type="InterPro" id="IPR031306">
    <property type="entry name" value="CcdC"/>
</dbReference>
<keyword evidence="1" id="KW-0472">Membrane</keyword>
<dbReference type="PANTHER" id="PTHR39164">
    <property type="entry name" value="PROTEIN CCDC"/>
    <property type="match status" value="1"/>
</dbReference>
<dbReference type="PIRSF" id="PIRSF021441">
    <property type="entry name" value="DUF1453"/>
    <property type="match status" value="1"/>
</dbReference>
<keyword evidence="3" id="KW-1185">Reference proteome</keyword>
<feature type="transmembrane region" description="Helical" evidence="1">
    <location>
        <begin position="70"/>
        <end position="93"/>
    </location>
</feature>
<reference evidence="3" key="2">
    <citation type="submission" date="2020-06" db="EMBL/GenBank/DDBJ databases">
        <title>Isolation of Planomicrobium glaciei.</title>
        <authorList>
            <person name="Malisova L."/>
            <person name="Safrankova R."/>
            <person name="Jakubu V."/>
            <person name="Spanelova P."/>
        </authorList>
    </citation>
    <scope>NUCLEOTIDE SEQUENCE [LARGE SCALE GENOMIC DNA]</scope>
    <source>
        <strain evidence="3">NRL-ATB46093</strain>
    </source>
</reference>
<proteinExistence type="predicted"/>
<dbReference type="EMBL" id="CP051177">
    <property type="protein sequence ID" value="QKX51900.1"/>
    <property type="molecule type" value="Genomic_DNA"/>
</dbReference>
<evidence type="ECO:0000313" key="2">
    <source>
        <dbReference type="EMBL" id="QKX51900.1"/>
    </source>
</evidence>
<feature type="transmembrane region" description="Helical" evidence="1">
    <location>
        <begin position="105"/>
        <end position="124"/>
    </location>
</feature>
<accession>A0A7H8QD91</accession>
<feature type="transmembrane region" description="Helical" evidence="1">
    <location>
        <begin position="45"/>
        <end position="64"/>
    </location>
</feature>
<keyword evidence="1" id="KW-1133">Transmembrane helix</keyword>
<reference evidence="2 3" key="1">
    <citation type="submission" date="2020-04" db="EMBL/GenBank/DDBJ databases">
        <authorList>
            <person name="Pajer P."/>
            <person name="Broz P."/>
        </authorList>
    </citation>
    <scope>NUCLEOTIDE SEQUENCE [LARGE SCALE GENOMIC DNA]</scope>
    <source>
        <strain evidence="3">NRL-ATB46093</strain>
    </source>
</reference>
<dbReference type="AlphaFoldDB" id="A0A7H8QD91"/>
<evidence type="ECO:0000256" key="1">
    <source>
        <dbReference type="SAM" id="Phobius"/>
    </source>
</evidence>
<dbReference type="Pfam" id="PF07301">
    <property type="entry name" value="DUF1453"/>
    <property type="match status" value="1"/>
</dbReference>
<dbReference type="RefSeq" id="WP_176294874.1">
    <property type="nucleotide sequence ID" value="NZ_CP051177.1"/>
</dbReference>
<keyword evidence="1" id="KW-0812">Transmembrane</keyword>
<dbReference type="PANTHER" id="PTHR39164:SF1">
    <property type="entry name" value="PROTEIN CCDC"/>
    <property type="match status" value="1"/>
</dbReference>
<dbReference type="InterPro" id="IPR058247">
    <property type="entry name" value="DUF1453"/>
</dbReference>
<evidence type="ECO:0000313" key="3">
    <source>
        <dbReference type="Proteomes" id="UP000509222"/>
    </source>
</evidence>
<dbReference type="Proteomes" id="UP000509222">
    <property type="component" value="Chromosome"/>
</dbReference>
<name>A0A7H8QD91_9BACL</name>
<gene>
    <name evidence="2" type="ORF">HF394_15690</name>
</gene>
<sequence length="169" mass="18840">MFEFLEMVPPWIMLVVTTVGALGMGIMAMIVRSKSAKKPASAKKIILPPLFMSTGALMFVFPFFRVAPIQIGEALLIGVLFSTVLIWSSKFEIRDGDIYLKQSKAFVFILIGLLLIRVIGKVVLSSTIDVGELGGMFWILAFGMIVPWRLAMYMQYRKLQGKMESAVPN</sequence>